<feature type="compositionally biased region" description="Basic and acidic residues" evidence="1">
    <location>
        <begin position="286"/>
        <end position="312"/>
    </location>
</feature>
<dbReference type="PANTHER" id="PTHR38703:SF1">
    <property type="entry name" value="ALLERGEN"/>
    <property type="match status" value="1"/>
</dbReference>
<evidence type="ECO:0000313" key="2">
    <source>
        <dbReference type="EMBL" id="KAJ9129547.1"/>
    </source>
</evidence>
<feature type="compositionally biased region" description="Basic and acidic residues" evidence="1">
    <location>
        <begin position="190"/>
        <end position="199"/>
    </location>
</feature>
<gene>
    <name evidence="2" type="ORF">NKR19_g10320</name>
</gene>
<feature type="compositionally biased region" description="Basic and acidic residues" evidence="1">
    <location>
        <begin position="224"/>
        <end position="233"/>
    </location>
</feature>
<organism evidence="2 3">
    <name type="scientific">Coniochaeta hoffmannii</name>
    <dbReference type="NCBI Taxonomy" id="91930"/>
    <lineage>
        <taxon>Eukaryota</taxon>
        <taxon>Fungi</taxon>
        <taxon>Dikarya</taxon>
        <taxon>Ascomycota</taxon>
        <taxon>Pezizomycotina</taxon>
        <taxon>Sordariomycetes</taxon>
        <taxon>Sordariomycetidae</taxon>
        <taxon>Coniochaetales</taxon>
        <taxon>Coniochaetaceae</taxon>
        <taxon>Coniochaeta</taxon>
    </lineage>
</organism>
<comment type="caution">
    <text evidence="2">The sequence shown here is derived from an EMBL/GenBank/DDBJ whole genome shotgun (WGS) entry which is preliminary data.</text>
</comment>
<dbReference type="PANTHER" id="PTHR38703">
    <property type="entry name" value="CHROMOSOME 8, WHOLE GENOME SHOTGUN SEQUENCE"/>
    <property type="match status" value="1"/>
</dbReference>
<evidence type="ECO:0000256" key="1">
    <source>
        <dbReference type="SAM" id="MobiDB-lite"/>
    </source>
</evidence>
<dbReference type="AlphaFoldDB" id="A0AA38R784"/>
<dbReference type="EMBL" id="JANBVN010000327">
    <property type="protein sequence ID" value="KAJ9129547.1"/>
    <property type="molecule type" value="Genomic_DNA"/>
</dbReference>
<sequence length="312" mass="34424">MDRTKQAVKDFMSKSGHHDTTVHEQVAPAVKHETVKPTRHEEVTTAVDKEVHQDHYHRQVQPVYDREVLPEQHKHNVGGVVNREFDHRDHEQTERALKAEQAKLRDERVVHDTQHTQSRAPVVEGEHVHHHVHETIQPVIQKEVIQPEVVHTTVPVHEVHHNAAQHHGTTHLPPVSIDEFKKQGGVLSGNHERHNKFDGCPEGVHSKGSCPEGAHPGHTAGHTSTHEGLHTRDNVTGNRGTTGTTGTSSTSHHVTGEGREGAGRGLEGSVPGNNTHHTGTTGTTTDAKKPSLLDRLNPMKDADHDGKKGLMD</sequence>
<reference evidence="2" key="1">
    <citation type="submission" date="2022-07" db="EMBL/GenBank/DDBJ databases">
        <title>Fungi with potential for degradation of polypropylene.</title>
        <authorList>
            <person name="Gostincar C."/>
        </authorList>
    </citation>
    <scope>NUCLEOTIDE SEQUENCE</scope>
    <source>
        <strain evidence="2">EXF-13287</strain>
    </source>
</reference>
<keyword evidence="3" id="KW-1185">Reference proteome</keyword>
<evidence type="ECO:0000313" key="3">
    <source>
        <dbReference type="Proteomes" id="UP001174691"/>
    </source>
</evidence>
<protein>
    <submittedName>
        <fullName evidence="2">Dehydrin-like protein 2b</fullName>
    </submittedName>
</protein>
<feature type="compositionally biased region" description="Low complexity" evidence="1">
    <location>
        <begin position="234"/>
        <end position="253"/>
    </location>
</feature>
<name>A0AA38R784_9PEZI</name>
<accession>A0AA38R784</accession>
<feature type="compositionally biased region" description="Low complexity" evidence="1">
    <location>
        <begin position="272"/>
        <end position="285"/>
    </location>
</feature>
<dbReference type="Proteomes" id="UP001174691">
    <property type="component" value="Unassembled WGS sequence"/>
</dbReference>
<feature type="region of interest" description="Disordered" evidence="1">
    <location>
        <begin position="185"/>
        <end position="312"/>
    </location>
</feature>
<proteinExistence type="predicted"/>